<feature type="compositionally biased region" description="Polar residues" evidence="1">
    <location>
        <begin position="33"/>
        <end position="42"/>
    </location>
</feature>
<protein>
    <recommendedName>
        <fullName evidence="2">Retrovirus-related Pol polyprotein from transposon TNT 1-94-like beta-barrel domain-containing protein</fullName>
    </recommendedName>
</protein>
<dbReference type="Proteomes" id="UP000019804">
    <property type="component" value="Unassembled WGS sequence"/>
</dbReference>
<evidence type="ECO:0000256" key="1">
    <source>
        <dbReference type="SAM" id="MobiDB-lite"/>
    </source>
</evidence>
<dbReference type="AlphaFoldDB" id="A0A017SCB7"/>
<dbReference type="RefSeq" id="XP_040638124.1">
    <property type="nucleotide sequence ID" value="XM_040782125.1"/>
</dbReference>
<accession>A0A017SCB7</accession>
<feature type="region of interest" description="Disordered" evidence="1">
    <location>
        <begin position="27"/>
        <end position="86"/>
    </location>
</feature>
<gene>
    <name evidence="3" type="ORF">EURHEDRAFT_413245</name>
</gene>
<proteinExistence type="predicted"/>
<keyword evidence="4" id="KW-1185">Reference proteome</keyword>
<dbReference type="Pfam" id="PF22936">
    <property type="entry name" value="Pol_BBD"/>
    <property type="match status" value="1"/>
</dbReference>
<feature type="compositionally biased region" description="Basic and acidic residues" evidence="1">
    <location>
        <begin position="71"/>
        <end position="81"/>
    </location>
</feature>
<dbReference type="GeneID" id="63697249"/>
<feature type="domain" description="Retrovirus-related Pol polyprotein from transposon TNT 1-94-like beta-barrel" evidence="2">
    <location>
        <begin position="94"/>
        <end position="174"/>
    </location>
</feature>
<sequence>MGEIGEYWRDYKGYKRHQEDLRLKQQALKEQESTLQDETTSTNPAPNLAANNNYQDHSNKTQKTKNATNDATKDFTEDTKKKTSTPNTRRCWDWMMVSGSTHYARNRSSFSTYRHVRGQITSSILPGTGRIQVLGIGAVKLNMIRGPDDPRPYTLVLKDVLHIPSAVCNGISIFLLPVIFDVRNRRVFDSHTKEPLFYGEKYFGLDRAVLAGDTQGETYMEDGTGYMLSINAMEKELETLARKAKH</sequence>
<dbReference type="InterPro" id="IPR054722">
    <property type="entry name" value="PolX-like_BBD"/>
</dbReference>
<organism evidence="3 4">
    <name type="scientific">Aspergillus ruber (strain CBS 135680)</name>
    <dbReference type="NCBI Taxonomy" id="1388766"/>
    <lineage>
        <taxon>Eukaryota</taxon>
        <taxon>Fungi</taxon>
        <taxon>Dikarya</taxon>
        <taxon>Ascomycota</taxon>
        <taxon>Pezizomycotina</taxon>
        <taxon>Eurotiomycetes</taxon>
        <taxon>Eurotiomycetidae</taxon>
        <taxon>Eurotiales</taxon>
        <taxon>Aspergillaceae</taxon>
        <taxon>Aspergillus</taxon>
        <taxon>Aspergillus subgen. Aspergillus</taxon>
    </lineage>
</organism>
<feature type="compositionally biased region" description="Low complexity" evidence="1">
    <location>
        <begin position="43"/>
        <end position="53"/>
    </location>
</feature>
<evidence type="ECO:0000259" key="2">
    <source>
        <dbReference type="Pfam" id="PF22936"/>
    </source>
</evidence>
<evidence type="ECO:0000313" key="3">
    <source>
        <dbReference type="EMBL" id="EYE94436.1"/>
    </source>
</evidence>
<dbReference type="PANTHER" id="PTHR40628">
    <property type="entry name" value="CHROMO DOMAIN-CONTAINING PROTEIN"/>
    <property type="match status" value="1"/>
</dbReference>
<dbReference type="OrthoDB" id="4232400at2759"/>
<evidence type="ECO:0000313" key="4">
    <source>
        <dbReference type="Proteomes" id="UP000019804"/>
    </source>
</evidence>
<dbReference type="PANTHER" id="PTHR40628:SF1">
    <property type="entry name" value="CHROMO DOMAIN-CONTAINING PROTEIN"/>
    <property type="match status" value="1"/>
</dbReference>
<reference evidence="4" key="1">
    <citation type="journal article" date="2014" name="Nat. Commun.">
        <title>Genomic adaptations of the halophilic Dead Sea filamentous fungus Eurotium rubrum.</title>
        <authorList>
            <person name="Kis-Papo T."/>
            <person name="Weig A.R."/>
            <person name="Riley R."/>
            <person name="Persoh D."/>
            <person name="Salamov A."/>
            <person name="Sun H."/>
            <person name="Lipzen A."/>
            <person name="Wasser S.P."/>
            <person name="Rambold G."/>
            <person name="Grigoriev I.V."/>
            <person name="Nevo E."/>
        </authorList>
    </citation>
    <scope>NUCLEOTIDE SEQUENCE [LARGE SCALE GENOMIC DNA]</scope>
    <source>
        <strain evidence="4">CBS 135680</strain>
    </source>
</reference>
<dbReference type="EMBL" id="KK088426">
    <property type="protein sequence ID" value="EYE94436.1"/>
    <property type="molecule type" value="Genomic_DNA"/>
</dbReference>
<dbReference type="HOGENOM" id="CLU_098702_0_0_1"/>
<name>A0A017SCB7_ASPRC</name>